<reference evidence="1 2" key="1">
    <citation type="submission" date="2019-05" db="EMBL/GenBank/DDBJ databases">
        <authorList>
            <person name="Chen C."/>
        </authorList>
    </citation>
    <scope>NUCLEOTIDE SEQUENCE [LARGE SCALE GENOMIC DNA]</scope>
    <source>
        <strain evidence="1 2">HB172198</strain>
    </source>
</reference>
<dbReference type="KEGG" id="palo:E6C60_3414"/>
<dbReference type="EMBL" id="CP040396">
    <property type="protein sequence ID" value="QCT04125.1"/>
    <property type="molecule type" value="Genomic_DNA"/>
</dbReference>
<organism evidence="1 2">
    <name type="scientific">Paenibacillus algicola</name>
    <dbReference type="NCBI Taxonomy" id="2565926"/>
    <lineage>
        <taxon>Bacteria</taxon>
        <taxon>Bacillati</taxon>
        <taxon>Bacillota</taxon>
        <taxon>Bacilli</taxon>
        <taxon>Bacillales</taxon>
        <taxon>Paenibacillaceae</taxon>
        <taxon>Paenibacillus</taxon>
    </lineage>
</organism>
<sequence length="40" mass="4874">MSQRRRMRSLNGGRGGWSVFRNRLRRSKFVDSNPEVDMWF</sequence>
<name>A0A4P8XPD9_9BACL</name>
<dbReference type="Proteomes" id="UP000300879">
    <property type="component" value="Chromosome"/>
</dbReference>
<proteinExistence type="predicted"/>
<dbReference type="AlphaFoldDB" id="A0A4P8XPD9"/>
<gene>
    <name evidence="1" type="ORF">E6C60_3414</name>
</gene>
<protein>
    <submittedName>
        <fullName evidence="1">Uncharacterized protein</fullName>
    </submittedName>
</protein>
<evidence type="ECO:0000313" key="1">
    <source>
        <dbReference type="EMBL" id="QCT04125.1"/>
    </source>
</evidence>
<evidence type="ECO:0000313" key="2">
    <source>
        <dbReference type="Proteomes" id="UP000300879"/>
    </source>
</evidence>
<accession>A0A4P8XPD9</accession>
<keyword evidence="2" id="KW-1185">Reference proteome</keyword>